<dbReference type="Gene3D" id="3.40.50.1000">
    <property type="entry name" value="HAD superfamily/HAD-like"/>
    <property type="match status" value="1"/>
</dbReference>
<dbReference type="SFLD" id="SFLDS00003">
    <property type="entry name" value="Haloacid_Dehalogenase"/>
    <property type="match status" value="1"/>
</dbReference>
<dbReference type="Pfam" id="PF13419">
    <property type="entry name" value="HAD_2"/>
    <property type="match status" value="1"/>
</dbReference>
<dbReference type="GO" id="GO:0046872">
    <property type="term" value="F:metal ion binding"/>
    <property type="evidence" value="ECO:0007669"/>
    <property type="project" value="UniProtKB-KW"/>
</dbReference>
<evidence type="ECO:0000256" key="2">
    <source>
        <dbReference type="ARBA" id="ARBA00022801"/>
    </source>
</evidence>
<organism evidence="5 6">
    <name type="scientific">Spiribacter vilamensis</name>
    <dbReference type="NCBI Taxonomy" id="531306"/>
    <lineage>
        <taxon>Bacteria</taxon>
        <taxon>Pseudomonadati</taxon>
        <taxon>Pseudomonadota</taxon>
        <taxon>Gammaproteobacteria</taxon>
        <taxon>Chromatiales</taxon>
        <taxon>Ectothiorhodospiraceae</taxon>
        <taxon>Spiribacter</taxon>
    </lineage>
</organism>
<gene>
    <name evidence="5" type="ORF">EV698_1088</name>
</gene>
<comment type="caution">
    <text evidence="5">The sequence shown here is derived from an EMBL/GenBank/DDBJ whole genome shotgun (WGS) entry which is preliminary data.</text>
</comment>
<dbReference type="InterPro" id="IPR036412">
    <property type="entry name" value="HAD-like_sf"/>
</dbReference>
<dbReference type="RefSeq" id="WP_239016211.1">
    <property type="nucleotide sequence ID" value="NZ_SHLI01000001.1"/>
</dbReference>
<sequence length="235" mass="25437">MTTVDNDRAHGVLLDLDGTLLDTAPDLIDSLNLLREEHGMAALPDTEFLHAVGHGSVPMIARGFNLHPGDHGFDQLRERFLAVYAGRVSHRTRSYEGVDETLAALEAAGIPWGIVTNKPGWLTTPLLADLGYAGRPACVVSGDNPARRKPHPYQIIEAARQLELPPSACLVVGDTERDIRAGRQAGTLTLVALYGYLSGDDHVEHWGADGLIGEPAELLRWVADPSMPHRQPIAV</sequence>
<dbReference type="Proteomes" id="UP000292298">
    <property type="component" value="Unassembled WGS sequence"/>
</dbReference>
<dbReference type="EMBL" id="SHLI01000001">
    <property type="protein sequence ID" value="RZU98826.1"/>
    <property type="molecule type" value="Genomic_DNA"/>
</dbReference>
<name>A0A4Q8D0H9_9GAMM</name>
<dbReference type="NCBIfam" id="TIGR01549">
    <property type="entry name" value="HAD-SF-IA-v1"/>
    <property type="match status" value="1"/>
</dbReference>
<keyword evidence="1" id="KW-0479">Metal-binding</keyword>
<dbReference type="InterPro" id="IPR006439">
    <property type="entry name" value="HAD-SF_hydro_IA"/>
</dbReference>
<dbReference type="PANTHER" id="PTHR43434:SF23">
    <property type="entry name" value="PHOSPHOGLYCOLATE PHOSPHATASE"/>
    <property type="match status" value="1"/>
</dbReference>
<dbReference type="SUPFAM" id="SSF56784">
    <property type="entry name" value="HAD-like"/>
    <property type="match status" value="1"/>
</dbReference>
<evidence type="ECO:0000313" key="6">
    <source>
        <dbReference type="Proteomes" id="UP000292298"/>
    </source>
</evidence>
<dbReference type="InterPro" id="IPR023198">
    <property type="entry name" value="PGP-like_dom2"/>
</dbReference>
<keyword evidence="2" id="KW-0378">Hydrolase</keyword>
<dbReference type="InterPro" id="IPR023214">
    <property type="entry name" value="HAD_sf"/>
</dbReference>
<dbReference type="InterPro" id="IPR041492">
    <property type="entry name" value="HAD_2"/>
</dbReference>
<evidence type="ECO:0000256" key="1">
    <source>
        <dbReference type="ARBA" id="ARBA00022723"/>
    </source>
</evidence>
<dbReference type="GO" id="GO:0005829">
    <property type="term" value="C:cytosol"/>
    <property type="evidence" value="ECO:0007669"/>
    <property type="project" value="TreeGrafter"/>
</dbReference>
<evidence type="ECO:0000256" key="3">
    <source>
        <dbReference type="ARBA" id="ARBA00022842"/>
    </source>
</evidence>
<dbReference type="Gene3D" id="1.10.150.240">
    <property type="entry name" value="Putative phosphatase, domain 2"/>
    <property type="match status" value="1"/>
</dbReference>
<dbReference type="SFLD" id="SFLDG01129">
    <property type="entry name" value="C1.5:_HAD__Beta-PGM__Phosphata"/>
    <property type="match status" value="1"/>
</dbReference>
<keyword evidence="6" id="KW-1185">Reference proteome</keyword>
<dbReference type="GO" id="GO:0006281">
    <property type="term" value="P:DNA repair"/>
    <property type="evidence" value="ECO:0007669"/>
    <property type="project" value="TreeGrafter"/>
</dbReference>
<dbReference type="GO" id="GO:0008967">
    <property type="term" value="F:phosphoglycolate phosphatase activity"/>
    <property type="evidence" value="ECO:0007669"/>
    <property type="project" value="TreeGrafter"/>
</dbReference>
<dbReference type="AlphaFoldDB" id="A0A4Q8D0H9"/>
<keyword evidence="4" id="KW-0119">Carbohydrate metabolism</keyword>
<reference evidence="5 6" key="1">
    <citation type="submission" date="2019-02" db="EMBL/GenBank/DDBJ databases">
        <title>Genomic Encyclopedia of Type Strains, Phase IV (KMG-IV): sequencing the most valuable type-strain genomes for metagenomic binning, comparative biology and taxonomic classification.</title>
        <authorList>
            <person name="Goeker M."/>
        </authorList>
    </citation>
    <scope>NUCLEOTIDE SEQUENCE [LARGE SCALE GENOMIC DNA]</scope>
    <source>
        <strain evidence="5 6">DSM 21056</strain>
    </source>
</reference>
<protein>
    <submittedName>
        <fullName evidence="5">Phosphoglycolate phosphatase</fullName>
    </submittedName>
</protein>
<accession>A0A4Q8D0H9</accession>
<dbReference type="PANTHER" id="PTHR43434">
    <property type="entry name" value="PHOSPHOGLYCOLATE PHOSPHATASE"/>
    <property type="match status" value="1"/>
</dbReference>
<keyword evidence="3" id="KW-0460">Magnesium</keyword>
<proteinExistence type="predicted"/>
<evidence type="ECO:0000313" key="5">
    <source>
        <dbReference type="EMBL" id="RZU98826.1"/>
    </source>
</evidence>
<dbReference type="InterPro" id="IPR050155">
    <property type="entry name" value="HAD-like_hydrolase_sf"/>
</dbReference>
<dbReference type="NCBIfam" id="TIGR01509">
    <property type="entry name" value="HAD-SF-IA-v3"/>
    <property type="match status" value="1"/>
</dbReference>
<evidence type="ECO:0000256" key="4">
    <source>
        <dbReference type="ARBA" id="ARBA00023277"/>
    </source>
</evidence>